<evidence type="ECO:0000313" key="1">
    <source>
        <dbReference type="EMBL" id="KAK2869716.1"/>
    </source>
</evidence>
<evidence type="ECO:0000313" key="2">
    <source>
        <dbReference type="Proteomes" id="UP001187343"/>
    </source>
</evidence>
<keyword evidence="2" id="KW-1185">Reference proteome</keyword>
<proteinExistence type="predicted"/>
<reference evidence="1" key="1">
    <citation type="submission" date="2023-08" db="EMBL/GenBank/DDBJ databases">
        <title>Chromosome-level Genome Assembly of mud carp (Cirrhinus molitorella).</title>
        <authorList>
            <person name="Liu H."/>
        </authorList>
    </citation>
    <scope>NUCLEOTIDE SEQUENCE</scope>
    <source>
        <strain evidence="1">Prfri</strain>
        <tissue evidence="1">Muscle</tissue>
    </source>
</reference>
<protein>
    <submittedName>
        <fullName evidence="1">Uncharacterized protein</fullName>
    </submittedName>
</protein>
<dbReference type="Proteomes" id="UP001187343">
    <property type="component" value="Unassembled WGS sequence"/>
</dbReference>
<name>A0AA88T969_9TELE</name>
<gene>
    <name evidence="1" type="ORF">Q8A67_024108</name>
</gene>
<organism evidence="1 2">
    <name type="scientific">Cirrhinus molitorella</name>
    <name type="common">mud carp</name>
    <dbReference type="NCBI Taxonomy" id="172907"/>
    <lineage>
        <taxon>Eukaryota</taxon>
        <taxon>Metazoa</taxon>
        <taxon>Chordata</taxon>
        <taxon>Craniata</taxon>
        <taxon>Vertebrata</taxon>
        <taxon>Euteleostomi</taxon>
        <taxon>Actinopterygii</taxon>
        <taxon>Neopterygii</taxon>
        <taxon>Teleostei</taxon>
        <taxon>Ostariophysi</taxon>
        <taxon>Cypriniformes</taxon>
        <taxon>Cyprinidae</taxon>
        <taxon>Labeoninae</taxon>
        <taxon>Labeonini</taxon>
        <taxon>Cirrhinus</taxon>
    </lineage>
</organism>
<sequence length="117" mass="12368">MTIERKLMDGYGQVTHMRGEAEGLMRQFEASDSAFLGPVTLGLRNEVVSPVCLQSEGSVGLPSCQMRGRGRASAWSAVTGTGGSDLLSITPQPALACSKPSNSRALGVVRCALRRET</sequence>
<dbReference type="EMBL" id="JAUYZG010000024">
    <property type="protein sequence ID" value="KAK2869716.1"/>
    <property type="molecule type" value="Genomic_DNA"/>
</dbReference>
<dbReference type="AlphaFoldDB" id="A0AA88T969"/>
<comment type="caution">
    <text evidence="1">The sequence shown here is derived from an EMBL/GenBank/DDBJ whole genome shotgun (WGS) entry which is preliminary data.</text>
</comment>
<accession>A0AA88T969</accession>